<keyword evidence="7" id="KW-0902">Two-component regulatory system</keyword>
<dbReference type="Gene3D" id="3.40.50.2300">
    <property type="match status" value="1"/>
</dbReference>
<dbReference type="SUPFAM" id="SSF52172">
    <property type="entry name" value="CheY-like"/>
    <property type="match status" value="1"/>
</dbReference>
<evidence type="ECO:0000313" key="14">
    <source>
        <dbReference type="EMBL" id="MCB8876193.1"/>
    </source>
</evidence>
<evidence type="ECO:0000256" key="4">
    <source>
        <dbReference type="ARBA" id="ARBA00022553"/>
    </source>
</evidence>
<reference evidence="14" key="1">
    <citation type="journal article" date="2021" name="Microorganisms">
        <title>Acidisoma silvae sp. nov. and Acidisomacellulosilytica sp. nov., Two Acidophilic Bacteria Isolated from Decaying Wood, Hydrolyzing Cellulose and Producing Poly-3-hydroxybutyrate.</title>
        <authorList>
            <person name="Mieszkin S."/>
            <person name="Pouder E."/>
            <person name="Uroz S."/>
            <person name="Simon-Colin C."/>
            <person name="Alain K."/>
        </authorList>
    </citation>
    <scope>NUCLEOTIDE SEQUENCE</scope>
    <source>
        <strain evidence="14">HW T2.11</strain>
    </source>
</reference>
<dbReference type="InterPro" id="IPR036061">
    <property type="entry name" value="CheW-like_dom_sf"/>
</dbReference>
<proteinExistence type="predicted"/>
<dbReference type="PANTHER" id="PTHR43395">
    <property type="entry name" value="SENSOR HISTIDINE KINASE CHEA"/>
    <property type="match status" value="1"/>
</dbReference>
<evidence type="ECO:0000259" key="13">
    <source>
        <dbReference type="PROSITE" id="PS50894"/>
    </source>
</evidence>
<evidence type="ECO:0000256" key="9">
    <source>
        <dbReference type="PROSITE-ProRule" id="PRU00110"/>
    </source>
</evidence>
<feature type="domain" description="Histidine kinase" evidence="11">
    <location>
        <begin position="167"/>
        <end position="420"/>
    </location>
</feature>
<evidence type="ECO:0000256" key="10">
    <source>
        <dbReference type="PROSITE-ProRule" id="PRU00169"/>
    </source>
</evidence>
<keyword evidence="4 10" id="KW-0597">Phosphoprotein</keyword>
<dbReference type="EC" id="2.7.13.3" evidence="2"/>
<organism evidence="14 15">
    <name type="scientific">Acidisoma silvae</name>
    <dbReference type="NCBI Taxonomy" id="2802396"/>
    <lineage>
        <taxon>Bacteria</taxon>
        <taxon>Pseudomonadati</taxon>
        <taxon>Pseudomonadota</taxon>
        <taxon>Alphaproteobacteria</taxon>
        <taxon>Acetobacterales</taxon>
        <taxon>Acidocellaceae</taxon>
        <taxon>Acidisoma</taxon>
    </lineage>
</organism>
<evidence type="ECO:0000256" key="2">
    <source>
        <dbReference type="ARBA" id="ARBA00012438"/>
    </source>
</evidence>
<dbReference type="InterPro" id="IPR003594">
    <property type="entry name" value="HATPase_dom"/>
</dbReference>
<dbReference type="Pfam" id="PF01627">
    <property type="entry name" value="Hpt"/>
    <property type="match status" value="1"/>
</dbReference>
<dbReference type="InterPro" id="IPR036890">
    <property type="entry name" value="HATPase_C_sf"/>
</dbReference>
<dbReference type="GO" id="GO:0006935">
    <property type="term" value="P:chemotaxis"/>
    <property type="evidence" value="ECO:0007669"/>
    <property type="project" value="InterPro"/>
</dbReference>
<comment type="caution">
    <text evidence="14">The sequence shown here is derived from an EMBL/GenBank/DDBJ whole genome shotgun (WGS) entry which is preliminary data.</text>
</comment>
<accession>A0A963YSB9</accession>
<dbReference type="InterPro" id="IPR011006">
    <property type="entry name" value="CheY-like_superfamily"/>
</dbReference>
<gene>
    <name evidence="14" type="ORF">ASILVAE211_13455</name>
</gene>
<evidence type="ECO:0000256" key="7">
    <source>
        <dbReference type="ARBA" id="ARBA00023012"/>
    </source>
</evidence>
<dbReference type="PROSITE" id="PS50109">
    <property type="entry name" value="HIS_KIN"/>
    <property type="match status" value="1"/>
</dbReference>
<dbReference type="RefSeq" id="WP_227321850.1">
    <property type="nucleotide sequence ID" value="NZ_JAESVB010000005.1"/>
</dbReference>
<dbReference type="GO" id="GO:0000155">
    <property type="term" value="F:phosphorelay sensor kinase activity"/>
    <property type="evidence" value="ECO:0007669"/>
    <property type="project" value="UniProtKB-ARBA"/>
</dbReference>
<protein>
    <recommendedName>
        <fullName evidence="3">Chemotaxis protein CheA</fullName>
        <ecNumber evidence="2">2.7.13.3</ecNumber>
    </recommendedName>
</protein>
<dbReference type="InterPro" id="IPR051315">
    <property type="entry name" value="Bact_Chemotaxis_CheA"/>
</dbReference>
<reference evidence="14" key="2">
    <citation type="submission" date="2021-01" db="EMBL/GenBank/DDBJ databases">
        <authorList>
            <person name="Mieszkin S."/>
            <person name="Pouder E."/>
            <person name="Alain K."/>
        </authorList>
    </citation>
    <scope>NUCLEOTIDE SEQUENCE</scope>
    <source>
        <strain evidence="14">HW T2.11</strain>
    </source>
</reference>
<dbReference type="InterPro" id="IPR004358">
    <property type="entry name" value="Sig_transdc_His_kin-like_C"/>
</dbReference>
<evidence type="ECO:0000259" key="11">
    <source>
        <dbReference type="PROSITE" id="PS50109"/>
    </source>
</evidence>
<feature type="domain" description="HPt" evidence="13">
    <location>
        <begin position="6"/>
        <end position="108"/>
    </location>
</feature>
<evidence type="ECO:0000256" key="5">
    <source>
        <dbReference type="ARBA" id="ARBA00022679"/>
    </source>
</evidence>
<evidence type="ECO:0000256" key="3">
    <source>
        <dbReference type="ARBA" id="ARBA00021495"/>
    </source>
</evidence>
<dbReference type="PANTHER" id="PTHR43395:SF1">
    <property type="entry name" value="CHEMOTAXIS PROTEIN CHEA"/>
    <property type="match status" value="1"/>
</dbReference>
<dbReference type="SMART" id="SM00448">
    <property type="entry name" value="REC"/>
    <property type="match status" value="1"/>
</dbReference>
<keyword evidence="5" id="KW-0808">Transferase</keyword>
<evidence type="ECO:0000256" key="1">
    <source>
        <dbReference type="ARBA" id="ARBA00000085"/>
    </source>
</evidence>
<dbReference type="EMBL" id="JAESVB010000005">
    <property type="protein sequence ID" value="MCB8876193.1"/>
    <property type="molecule type" value="Genomic_DNA"/>
</dbReference>
<dbReference type="FunFam" id="3.30.565.10:FF:000016">
    <property type="entry name" value="Chemotaxis protein CheA, putative"/>
    <property type="match status" value="1"/>
</dbReference>
<evidence type="ECO:0000313" key="15">
    <source>
        <dbReference type="Proteomes" id="UP000708298"/>
    </source>
</evidence>
<dbReference type="SUPFAM" id="SSF50341">
    <property type="entry name" value="CheW-like"/>
    <property type="match status" value="1"/>
</dbReference>
<dbReference type="InterPro" id="IPR005467">
    <property type="entry name" value="His_kinase_dom"/>
</dbReference>
<feature type="modified residue" description="4-aspartylphosphate" evidence="10">
    <location>
        <position position="651"/>
    </location>
</feature>
<dbReference type="PRINTS" id="PR00344">
    <property type="entry name" value="BCTRLSENSOR"/>
</dbReference>
<dbReference type="InterPro" id="IPR001789">
    <property type="entry name" value="Sig_transdc_resp-reg_receiver"/>
</dbReference>
<dbReference type="Pfam" id="PF00072">
    <property type="entry name" value="Response_reg"/>
    <property type="match status" value="1"/>
</dbReference>
<dbReference type="Gene3D" id="1.20.120.160">
    <property type="entry name" value="HPT domain"/>
    <property type="match status" value="1"/>
</dbReference>
<evidence type="ECO:0000256" key="6">
    <source>
        <dbReference type="ARBA" id="ARBA00022777"/>
    </source>
</evidence>
<dbReference type="SUPFAM" id="SSF55874">
    <property type="entry name" value="ATPase domain of HSP90 chaperone/DNA topoisomerase II/histidine kinase"/>
    <property type="match status" value="1"/>
</dbReference>
<sequence>MPPVNPADLRQELLDAFAIEYRDHLTVVRAALSAARRGERADLKDIFRRLHSLKGAARAVDLPEVESRAHELEAQMASVIEAGRGLSRDRIAALENGLDEVETVIELAFGDGEAEPDAGAGGRDETVHGYLRIEAGQVTDLIVAATQLAQAVERQDGLQHRLAGIEALVRRARRAIEPMLGRADAPPQLLEVVSELAQATRQSALMRHDLRDSAWALDEALRRVREDVERMSLVPAETIFGPMARMVREIARDEGVEAEPDFQGLGLQADRRVLQTLKDPVLQLLRNAVSHGSETVAKRRARGLRAATRITLALQSGGDTLTVRVTDDGPGPDLAAIRARAVDLGLLTEASARNAGADQLLALVFEPGFSTRADVGQLSGRGMGLSIVAEAARGLGGAARMMPVATGRGTTVEITVPLLLVRQYAILLDVAEVTVAMPAAALVRLLRVPVGRIEPLAGQMCVAVDGPGGSPQLAPVAVLGDLLGMGRASLPIHDGHVKLAVIQSGAMNQCLALAVDQFQDARRFLSHSADLLGLDTELVAGLVMVTSGLPAALLSPDGLFARWGRRGGWLDAAGTAETAPVDVVGRVRTILVADDSITSRTLEKSILEAHGYRVVVAVDGMDALEVLRRMGSRSADQDEAGAGGIDLVLADVEMPRMDGLTLLQIMKGDAALKDIPVIIMTSRNAADDIRRGLDLGAGAYIAKQSFDQQDLLGAIGRLL</sequence>
<evidence type="ECO:0000256" key="8">
    <source>
        <dbReference type="ARBA" id="ARBA00035100"/>
    </source>
</evidence>
<dbReference type="Pfam" id="PF02518">
    <property type="entry name" value="HATPase_c"/>
    <property type="match status" value="1"/>
</dbReference>
<keyword evidence="6" id="KW-0418">Kinase</keyword>
<dbReference type="InterPro" id="IPR008207">
    <property type="entry name" value="Sig_transdc_His_kin_Hpt_dom"/>
</dbReference>
<dbReference type="Gene3D" id="3.30.565.10">
    <property type="entry name" value="Histidine kinase-like ATPase, C-terminal domain"/>
    <property type="match status" value="1"/>
</dbReference>
<dbReference type="SMART" id="SM00387">
    <property type="entry name" value="HATPase_c"/>
    <property type="match status" value="1"/>
</dbReference>
<dbReference type="PROSITE" id="PS50894">
    <property type="entry name" value="HPT"/>
    <property type="match status" value="1"/>
</dbReference>
<dbReference type="SMART" id="SM00073">
    <property type="entry name" value="HPT"/>
    <property type="match status" value="1"/>
</dbReference>
<dbReference type="CDD" id="cd00088">
    <property type="entry name" value="HPT"/>
    <property type="match status" value="1"/>
</dbReference>
<feature type="domain" description="Response regulatory" evidence="12">
    <location>
        <begin position="589"/>
        <end position="718"/>
    </location>
</feature>
<comment type="catalytic activity">
    <reaction evidence="1">
        <text>ATP + protein L-histidine = ADP + protein N-phospho-L-histidine.</text>
        <dbReference type="EC" id="2.7.13.3"/>
    </reaction>
</comment>
<comment type="function">
    <text evidence="8">Involved in the transmission of sensory signals from the chemoreceptors to the flagellar motors. CheA is autophosphorylated; it can transfer its phosphate group to either CheB or CheY.</text>
</comment>
<name>A0A963YSB9_9PROT</name>
<keyword evidence="15" id="KW-1185">Reference proteome</keyword>
<dbReference type="InterPro" id="IPR036641">
    <property type="entry name" value="HPT_dom_sf"/>
</dbReference>
<feature type="modified residue" description="Phosphohistidine" evidence="9">
    <location>
        <position position="51"/>
    </location>
</feature>
<dbReference type="SUPFAM" id="SSF47226">
    <property type="entry name" value="Histidine-containing phosphotransfer domain, HPT domain"/>
    <property type="match status" value="1"/>
</dbReference>
<dbReference type="AlphaFoldDB" id="A0A963YSB9"/>
<dbReference type="PROSITE" id="PS50110">
    <property type="entry name" value="RESPONSE_REGULATORY"/>
    <property type="match status" value="1"/>
</dbReference>
<dbReference type="Proteomes" id="UP000708298">
    <property type="component" value="Unassembled WGS sequence"/>
</dbReference>
<evidence type="ECO:0000259" key="12">
    <source>
        <dbReference type="PROSITE" id="PS50110"/>
    </source>
</evidence>